<dbReference type="SUPFAM" id="SSF49329">
    <property type="entry name" value="Cu,Zn superoxide dismutase-like"/>
    <property type="match status" value="1"/>
</dbReference>
<comment type="caution">
    <text evidence="3">The sequence shown here is derived from an EMBL/GenBank/DDBJ whole genome shotgun (WGS) entry which is preliminary data.</text>
</comment>
<dbReference type="InterPro" id="IPR001424">
    <property type="entry name" value="SOD_Cu_Zn_dom"/>
</dbReference>
<dbReference type="AlphaFoldDB" id="A0A504J3Y5"/>
<organism evidence="3 4">
    <name type="scientific">Aquimarina algicola</name>
    <dbReference type="NCBI Taxonomy" id="2589995"/>
    <lineage>
        <taxon>Bacteria</taxon>
        <taxon>Pseudomonadati</taxon>
        <taxon>Bacteroidota</taxon>
        <taxon>Flavobacteriia</taxon>
        <taxon>Flavobacteriales</taxon>
        <taxon>Flavobacteriaceae</taxon>
        <taxon>Aquimarina</taxon>
    </lineage>
</organism>
<accession>A0A504J3Y5</accession>
<dbReference type="PROSITE" id="PS51257">
    <property type="entry name" value="PROKAR_LIPOPROTEIN"/>
    <property type="match status" value="1"/>
</dbReference>
<evidence type="ECO:0000313" key="4">
    <source>
        <dbReference type="Proteomes" id="UP000315540"/>
    </source>
</evidence>
<proteinExistence type="inferred from homology"/>
<dbReference type="Gene3D" id="2.60.40.200">
    <property type="entry name" value="Superoxide dismutase, copper/zinc binding domain"/>
    <property type="match status" value="1"/>
</dbReference>
<evidence type="ECO:0000313" key="3">
    <source>
        <dbReference type="EMBL" id="TPN85154.1"/>
    </source>
</evidence>
<name>A0A504J3Y5_9FLAO</name>
<dbReference type="EMBL" id="VFWZ01000004">
    <property type="protein sequence ID" value="TPN85154.1"/>
    <property type="molecule type" value="Genomic_DNA"/>
</dbReference>
<comment type="similarity">
    <text evidence="1">Belongs to the Cu-Zn superoxide dismutase family.</text>
</comment>
<protein>
    <submittedName>
        <fullName evidence="3">Superoxide dismutase family protein</fullName>
    </submittedName>
</protein>
<dbReference type="RefSeq" id="WP_140594126.1">
    <property type="nucleotide sequence ID" value="NZ_VFWZ01000004.1"/>
</dbReference>
<feature type="domain" description="Superoxide dismutase copper/zinc binding" evidence="2">
    <location>
        <begin position="54"/>
        <end position="172"/>
    </location>
</feature>
<sequence length="174" mass="18977">MNAIKLIVLVLITTLYACKNDKKEDIDSAKKQAKESDVIELEVPLEPKGNSNATGKITFIEDEGMVNMIVELSGLSQGQHAIYIHEKSNGEHLSSSNDLEGKWGAKEGYHIKNLKADAQGNAMLTFATNDWCMGCKDSKKDIIGKAIIVHQKVEDSSAQSNNVSDRISCAGIIQ</sequence>
<dbReference type="InterPro" id="IPR036423">
    <property type="entry name" value="SOD-like_Cu/Zn_dom_sf"/>
</dbReference>
<keyword evidence="4" id="KW-1185">Reference proteome</keyword>
<reference evidence="3 4" key="1">
    <citation type="submission" date="2019-06" db="EMBL/GenBank/DDBJ databases">
        <authorList>
            <person name="Meng X."/>
        </authorList>
    </citation>
    <scope>NUCLEOTIDE SEQUENCE [LARGE SCALE GENOMIC DNA]</scope>
    <source>
        <strain evidence="3 4">M625</strain>
    </source>
</reference>
<evidence type="ECO:0000256" key="1">
    <source>
        <dbReference type="ARBA" id="ARBA00010457"/>
    </source>
</evidence>
<dbReference type="Pfam" id="PF00080">
    <property type="entry name" value="Sod_Cu"/>
    <property type="match status" value="1"/>
</dbReference>
<dbReference type="Proteomes" id="UP000315540">
    <property type="component" value="Unassembled WGS sequence"/>
</dbReference>
<gene>
    <name evidence="3" type="ORF">FHK87_14075</name>
</gene>
<dbReference type="GO" id="GO:0006801">
    <property type="term" value="P:superoxide metabolic process"/>
    <property type="evidence" value="ECO:0007669"/>
    <property type="project" value="InterPro"/>
</dbReference>
<dbReference type="GO" id="GO:0046872">
    <property type="term" value="F:metal ion binding"/>
    <property type="evidence" value="ECO:0007669"/>
    <property type="project" value="InterPro"/>
</dbReference>
<dbReference type="OrthoDB" id="9792957at2"/>
<evidence type="ECO:0000259" key="2">
    <source>
        <dbReference type="Pfam" id="PF00080"/>
    </source>
</evidence>